<comment type="caution">
    <text evidence="2">The sequence shown here is derived from an EMBL/GenBank/DDBJ whole genome shotgun (WGS) entry which is preliminary data.</text>
</comment>
<accession>A0A547E7K0</accession>
<keyword evidence="4" id="KW-1185">Reference proteome</keyword>
<dbReference type="GeneID" id="67368067"/>
<dbReference type="OrthoDB" id="5678829at2"/>
<sequence>MADHSQFISRLENRIEPKISFQELIQELSNYTNKPFSHIADKLKSLIFSFQQNGIYTNAFVNCTLFEDGESYAIEPKTLHFKDAFDQPKGVLSDVIAQNSIDVEHLNAYYVTAREITQLIKTQSPTLLDKLTTKQTQSEISQIQNDYISVYDFIEWASKHYSSLSETANDLNRLLKDKNIQLYRQYGGISPSIDKDNTNLKAAFDFVAINNGYEKQSSSFNFDDDIPF</sequence>
<evidence type="ECO:0000313" key="3">
    <source>
        <dbReference type="Proteomes" id="UP000315164"/>
    </source>
</evidence>
<protein>
    <submittedName>
        <fullName evidence="2">Uncharacterized protein</fullName>
    </submittedName>
</protein>
<dbReference type="EMBL" id="VAJB01000070">
    <property type="protein sequence ID" value="TRB71090.1"/>
    <property type="molecule type" value="Genomic_DNA"/>
</dbReference>
<reference evidence="3 4" key="1">
    <citation type="journal article" date="2019" name="Vet. Microbiol.">
        <title>Genetic characterization of susceptible and multi-drug resistant Mannheimia haemolytica isolated from high-risk stocker calves prior to and after antimicrobial metaphylaxis.</title>
        <authorList>
            <person name="Snyder E.R."/>
            <person name="Alvarez-Narvaez S."/>
            <person name="Credille B.C."/>
        </authorList>
    </citation>
    <scope>NUCLEOTIDE SEQUENCE [LARGE SCALE GENOMIC DNA]</scope>
    <source>
        <strain evidence="2 3">UGA-R5-128-1</strain>
        <strain evidence="1 4">UGA-R7-163-1</strain>
    </source>
</reference>
<evidence type="ECO:0000313" key="4">
    <source>
        <dbReference type="Proteomes" id="UP000318394"/>
    </source>
</evidence>
<evidence type="ECO:0000313" key="2">
    <source>
        <dbReference type="EMBL" id="TRB71090.1"/>
    </source>
</evidence>
<dbReference type="AlphaFoldDB" id="A0A547E7K0"/>
<name>A0A547E7K0_MANHA</name>
<evidence type="ECO:0000313" key="1">
    <source>
        <dbReference type="EMBL" id="TRB33586.1"/>
    </source>
</evidence>
<dbReference type="KEGG" id="mhay:VK67_02230"/>
<dbReference type="EMBL" id="VAJI01000073">
    <property type="protein sequence ID" value="TRB33586.1"/>
    <property type="molecule type" value="Genomic_DNA"/>
</dbReference>
<gene>
    <name evidence="2" type="ORF">FEA53_13715</name>
    <name evidence="1" type="ORF">FEB89_13685</name>
</gene>
<organism evidence="2 3">
    <name type="scientific">Mannheimia haemolytica</name>
    <name type="common">Pasteurella haemolytica</name>
    <dbReference type="NCBI Taxonomy" id="75985"/>
    <lineage>
        <taxon>Bacteria</taxon>
        <taxon>Pseudomonadati</taxon>
        <taxon>Pseudomonadota</taxon>
        <taxon>Gammaproteobacteria</taxon>
        <taxon>Pasteurellales</taxon>
        <taxon>Pasteurellaceae</taxon>
        <taxon>Mannheimia</taxon>
    </lineage>
</organism>
<proteinExistence type="predicted"/>
<dbReference type="Proteomes" id="UP000315164">
    <property type="component" value="Unassembled WGS sequence"/>
</dbReference>
<dbReference type="RefSeq" id="WP_006250286.1">
    <property type="nucleotide sequence ID" value="NZ_CP011098.1"/>
</dbReference>
<dbReference type="KEGG" id="mhaq:WC39_02225"/>
<dbReference type="Proteomes" id="UP000318394">
    <property type="component" value="Unassembled WGS sequence"/>
</dbReference>